<name>A0ACC1IS72_9FUNG</name>
<keyword evidence="1" id="KW-0378">Hydrolase</keyword>
<gene>
    <name evidence="1" type="primary">ICP55_1</name>
    <name evidence="1" type="ORF">LPJ66_001800</name>
</gene>
<sequence length="543" mass="60647">MPLALATARALLSTLRRETHRRPMAGSRQRQGLVPNQHYITNNRQYSTSGFFSALLQTAKSKNPITAEWHGQPTHEGRPDLVAKDEVTPGITNKEFEARRQKLVNGLPRGSILFAFGSRMIFVSPHVFHDFRQDSDFHYLTGWNEPDSVAVIEKSENTQRGYTMTMFVNPKAPEKELWEGPRNGLEAAVSLFGADEARPVSEFGKYAAELAARIQRRPADESYVYADLDAEHGVLRSSQCDTLNQLLKRESMGPRIRRLTPLVQQLRLIKSDAEIRLMREAGRVSGLAFVDIMKACRPGMCESTLQGLFEHSCKMALVSGSGDKATSATADHSALIRPAYVPVFASGEHALCMHYVQNSAPMRDGDLILVDAGTEYAAYASDITRTFPVNGRFTDAQRDLYSALLSVQQQMISLCRVDAGYSLNEIHRRSTAVMATELKQIGFHVSSRDVDDHLYPHHISHYLGMDVHDTVDISRTQQLKRNMVVTVEPGIYVPYDNRFPKAFQGMGIRIEDDIVVGQTAEDMENLSASVPKTIEDIEACTNT</sequence>
<reference evidence="1" key="1">
    <citation type="submission" date="2022-07" db="EMBL/GenBank/DDBJ databases">
        <title>Phylogenomic reconstructions and comparative analyses of Kickxellomycotina fungi.</title>
        <authorList>
            <person name="Reynolds N.K."/>
            <person name="Stajich J.E."/>
            <person name="Barry K."/>
            <person name="Grigoriev I.V."/>
            <person name="Crous P."/>
            <person name="Smith M.E."/>
        </authorList>
    </citation>
    <scope>NUCLEOTIDE SEQUENCE</scope>
    <source>
        <strain evidence="1">Benny 63K</strain>
    </source>
</reference>
<dbReference type="EC" id="3.4.11.26" evidence="1"/>
<proteinExistence type="predicted"/>
<evidence type="ECO:0000313" key="2">
    <source>
        <dbReference type="Proteomes" id="UP001150581"/>
    </source>
</evidence>
<accession>A0ACC1IS72</accession>
<evidence type="ECO:0000313" key="1">
    <source>
        <dbReference type="EMBL" id="KAJ1899925.1"/>
    </source>
</evidence>
<organism evidence="1 2">
    <name type="scientific">Kickxella alabastrina</name>
    <dbReference type="NCBI Taxonomy" id="61397"/>
    <lineage>
        <taxon>Eukaryota</taxon>
        <taxon>Fungi</taxon>
        <taxon>Fungi incertae sedis</taxon>
        <taxon>Zoopagomycota</taxon>
        <taxon>Kickxellomycotina</taxon>
        <taxon>Kickxellomycetes</taxon>
        <taxon>Kickxellales</taxon>
        <taxon>Kickxellaceae</taxon>
        <taxon>Kickxella</taxon>
    </lineage>
</organism>
<keyword evidence="2" id="KW-1185">Reference proteome</keyword>
<dbReference type="EMBL" id="JANBPG010000115">
    <property type="protein sequence ID" value="KAJ1899925.1"/>
    <property type="molecule type" value="Genomic_DNA"/>
</dbReference>
<keyword evidence="1" id="KW-0645">Protease</keyword>
<keyword evidence="1" id="KW-0031">Aminopeptidase</keyword>
<protein>
    <submittedName>
        <fullName evidence="1">Aminopeptidase</fullName>
        <ecNumber evidence="1">3.4.11.26</ecNumber>
    </submittedName>
</protein>
<dbReference type="Proteomes" id="UP001150581">
    <property type="component" value="Unassembled WGS sequence"/>
</dbReference>
<comment type="caution">
    <text evidence="1">The sequence shown here is derived from an EMBL/GenBank/DDBJ whole genome shotgun (WGS) entry which is preliminary data.</text>
</comment>